<dbReference type="SUPFAM" id="SSF46785">
    <property type="entry name" value="Winged helix' DNA-binding domain"/>
    <property type="match status" value="1"/>
</dbReference>
<dbReference type="InterPro" id="IPR036390">
    <property type="entry name" value="WH_DNA-bd_sf"/>
</dbReference>
<comment type="caution">
    <text evidence="1">The sequence shown here is derived from an EMBL/GenBank/DDBJ whole genome shotgun (WGS) entry which is preliminary data.</text>
</comment>
<dbReference type="RefSeq" id="WP_346146451.1">
    <property type="nucleotide sequence ID" value="NZ_BAAAUA010000027.1"/>
</dbReference>
<name>A0ABW0VRF3_9ACTN</name>
<gene>
    <name evidence="1" type="ORF">ACFPZF_39760</name>
</gene>
<sequence>MSTTPPLNGQVIGRAHYATRAAFERLLAPSGTAFAQSVALNAVAGGAVDREQVIGRLTDGLKIDHTAAEAVVAELVDARLLAAPAGDRAGLELTAAGEELNRTVRAAADELTVRLYGDLPAEDLAAAARVLTAVTARANAELAALPH</sequence>
<evidence type="ECO:0008006" key="3">
    <source>
        <dbReference type="Google" id="ProtNLM"/>
    </source>
</evidence>
<organism evidence="1 2">
    <name type="scientific">Kitasatospora cinereorecta</name>
    <dbReference type="NCBI Taxonomy" id="285560"/>
    <lineage>
        <taxon>Bacteria</taxon>
        <taxon>Bacillati</taxon>
        <taxon>Actinomycetota</taxon>
        <taxon>Actinomycetes</taxon>
        <taxon>Kitasatosporales</taxon>
        <taxon>Streptomycetaceae</taxon>
        <taxon>Kitasatospora</taxon>
    </lineage>
</organism>
<reference evidence="2" key="1">
    <citation type="journal article" date="2019" name="Int. J. Syst. Evol. Microbiol.">
        <title>The Global Catalogue of Microorganisms (GCM) 10K type strain sequencing project: providing services to taxonomists for standard genome sequencing and annotation.</title>
        <authorList>
            <consortium name="The Broad Institute Genomics Platform"/>
            <consortium name="The Broad Institute Genome Sequencing Center for Infectious Disease"/>
            <person name="Wu L."/>
            <person name="Ma J."/>
        </authorList>
    </citation>
    <scope>NUCLEOTIDE SEQUENCE [LARGE SCALE GENOMIC DNA]</scope>
    <source>
        <strain evidence="2">CGMCC 4.1622</strain>
    </source>
</reference>
<keyword evidence="2" id="KW-1185">Reference proteome</keyword>
<evidence type="ECO:0000313" key="1">
    <source>
        <dbReference type="EMBL" id="MFC5647459.1"/>
    </source>
</evidence>
<dbReference type="EMBL" id="JBHSOC010000180">
    <property type="protein sequence ID" value="MFC5647459.1"/>
    <property type="molecule type" value="Genomic_DNA"/>
</dbReference>
<evidence type="ECO:0000313" key="2">
    <source>
        <dbReference type="Proteomes" id="UP001596066"/>
    </source>
</evidence>
<accession>A0ABW0VRF3</accession>
<proteinExistence type="predicted"/>
<dbReference type="InterPro" id="IPR036388">
    <property type="entry name" value="WH-like_DNA-bd_sf"/>
</dbReference>
<dbReference type="Proteomes" id="UP001596066">
    <property type="component" value="Unassembled WGS sequence"/>
</dbReference>
<protein>
    <recommendedName>
        <fullName evidence="3">MarR family transcriptional regulator</fullName>
    </recommendedName>
</protein>
<dbReference type="Gene3D" id="1.10.10.10">
    <property type="entry name" value="Winged helix-like DNA-binding domain superfamily/Winged helix DNA-binding domain"/>
    <property type="match status" value="1"/>
</dbReference>